<evidence type="ECO:0000313" key="1">
    <source>
        <dbReference type="EMBL" id="KAJ8404079.1"/>
    </source>
</evidence>
<name>A0AAD7SK78_9TELE</name>
<protein>
    <submittedName>
        <fullName evidence="1">Uncharacterized protein</fullName>
    </submittedName>
</protein>
<gene>
    <name evidence="1" type="ORF">AAFF_G00344290</name>
</gene>
<organism evidence="1 2">
    <name type="scientific">Aldrovandia affinis</name>
    <dbReference type="NCBI Taxonomy" id="143900"/>
    <lineage>
        <taxon>Eukaryota</taxon>
        <taxon>Metazoa</taxon>
        <taxon>Chordata</taxon>
        <taxon>Craniata</taxon>
        <taxon>Vertebrata</taxon>
        <taxon>Euteleostomi</taxon>
        <taxon>Actinopterygii</taxon>
        <taxon>Neopterygii</taxon>
        <taxon>Teleostei</taxon>
        <taxon>Notacanthiformes</taxon>
        <taxon>Halosauridae</taxon>
        <taxon>Aldrovandia</taxon>
    </lineage>
</organism>
<sequence>MAKSERGGFQLAPVRRGVPQGSVLGPLLCSLSAQIPLGVSRPHICSRTSDWEGPLSDPPLIFSRGVWRLRNTFCRYFSRQISRPKSLSVSHLPRSPFSSCKTGCSPIWTDAAPGRQTRSRQIIENPAAHLVACLPYLALCYPTAHLFILANICGTLSLLPRCPFPLTN</sequence>
<keyword evidence="2" id="KW-1185">Reference proteome</keyword>
<dbReference type="Proteomes" id="UP001221898">
    <property type="component" value="Unassembled WGS sequence"/>
</dbReference>
<comment type="caution">
    <text evidence="1">The sequence shown here is derived from an EMBL/GenBank/DDBJ whole genome shotgun (WGS) entry which is preliminary data.</text>
</comment>
<dbReference type="EMBL" id="JAINUG010000055">
    <property type="protein sequence ID" value="KAJ8404079.1"/>
    <property type="molecule type" value="Genomic_DNA"/>
</dbReference>
<proteinExistence type="predicted"/>
<accession>A0AAD7SK78</accession>
<evidence type="ECO:0000313" key="2">
    <source>
        <dbReference type="Proteomes" id="UP001221898"/>
    </source>
</evidence>
<reference evidence="1" key="1">
    <citation type="journal article" date="2023" name="Science">
        <title>Genome structures resolve the early diversification of teleost fishes.</title>
        <authorList>
            <person name="Parey E."/>
            <person name="Louis A."/>
            <person name="Montfort J."/>
            <person name="Bouchez O."/>
            <person name="Roques C."/>
            <person name="Iampietro C."/>
            <person name="Lluch J."/>
            <person name="Castinel A."/>
            <person name="Donnadieu C."/>
            <person name="Desvignes T."/>
            <person name="Floi Bucao C."/>
            <person name="Jouanno E."/>
            <person name="Wen M."/>
            <person name="Mejri S."/>
            <person name="Dirks R."/>
            <person name="Jansen H."/>
            <person name="Henkel C."/>
            <person name="Chen W.J."/>
            <person name="Zahm M."/>
            <person name="Cabau C."/>
            <person name="Klopp C."/>
            <person name="Thompson A.W."/>
            <person name="Robinson-Rechavi M."/>
            <person name="Braasch I."/>
            <person name="Lecointre G."/>
            <person name="Bobe J."/>
            <person name="Postlethwait J.H."/>
            <person name="Berthelot C."/>
            <person name="Roest Crollius H."/>
            <person name="Guiguen Y."/>
        </authorList>
    </citation>
    <scope>NUCLEOTIDE SEQUENCE</scope>
    <source>
        <strain evidence="1">NC1722</strain>
    </source>
</reference>
<dbReference type="AlphaFoldDB" id="A0AAD7SK78"/>